<dbReference type="EMBL" id="DVOR01000070">
    <property type="protein sequence ID" value="HIV08919.1"/>
    <property type="molecule type" value="Genomic_DNA"/>
</dbReference>
<dbReference type="InterPro" id="IPR011604">
    <property type="entry name" value="PDDEXK-like_dom_sf"/>
</dbReference>
<comment type="cofactor">
    <cofactor evidence="9">
        <name>Mg(2+)</name>
        <dbReference type="ChEBI" id="CHEBI:18420"/>
    </cofactor>
    <cofactor evidence="9">
        <name>Mn(2+)</name>
        <dbReference type="ChEBI" id="CHEBI:29035"/>
    </cofactor>
    <text evidence="9">Mg(2+) or Mn(2+) required for ssDNA cleavage activity.</text>
</comment>
<dbReference type="GO" id="GO:0051607">
    <property type="term" value="P:defense response to virus"/>
    <property type="evidence" value="ECO:0007669"/>
    <property type="project" value="UniProtKB-KW"/>
</dbReference>
<evidence type="ECO:0000256" key="6">
    <source>
        <dbReference type="ARBA" id="ARBA00023014"/>
    </source>
</evidence>
<reference evidence="11" key="1">
    <citation type="submission" date="2020-10" db="EMBL/GenBank/DDBJ databases">
        <authorList>
            <person name="Gilroy R."/>
        </authorList>
    </citation>
    <scope>NUCLEOTIDE SEQUENCE</scope>
    <source>
        <strain evidence="11">35461</strain>
    </source>
</reference>
<keyword evidence="2 9" id="KW-0479">Metal-binding</keyword>
<proteinExistence type="inferred from homology"/>
<dbReference type="GO" id="GO:0046872">
    <property type="term" value="F:metal ion binding"/>
    <property type="evidence" value="ECO:0007669"/>
    <property type="project" value="UniProtKB-KW"/>
</dbReference>
<keyword evidence="7 9" id="KW-0051">Antiviral defense</keyword>
<dbReference type="AlphaFoldDB" id="A0A9D1NMV1"/>
<evidence type="ECO:0000313" key="12">
    <source>
        <dbReference type="Proteomes" id="UP000886845"/>
    </source>
</evidence>
<dbReference type="Gene3D" id="3.90.320.10">
    <property type="match status" value="1"/>
</dbReference>
<evidence type="ECO:0000256" key="2">
    <source>
        <dbReference type="ARBA" id="ARBA00022723"/>
    </source>
</evidence>
<feature type="domain" description="DUF83" evidence="10">
    <location>
        <begin position="10"/>
        <end position="114"/>
    </location>
</feature>
<dbReference type="GO" id="GO:0051536">
    <property type="term" value="F:iron-sulfur cluster binding"/>
    <property type="evidence" value="ECO:0007669"/>
    <property type="project" value="UniProtKB-KW"/>
</dbReference>
<evidence type="ECO:0000313" key="11">
    <source>
        <dbReference type="EMBL" id="HIV08919.1"/>
    </source>
</evidence>
<dbReference type="Proteomes" id="UP000886845">
    <property type="component" value="Unassembled WGS sequence"/>
</dbReference>
<keyword evidence="6 9" id="KW-0411">Iron-sulfur</keyword>
<keyword evidence="5 9" id="KW-0408">Iron</keyword>
<name>A0A9D1NMV1_9BACT</name>
<dbReference type="GO" id="GO:0004527">
    <property type="term" value="F:exonuclease activity"/>
    <property type="evidence" value="ECO:0007669"/>
    <property type="project" value="UniProtKB-KW"/>
</dbReference>
<dbReference type="EC" id="3.1.12.1" evidence="9"/>
<evidence type="ECO:0000256" key="9">
    <source>
        <dbReference type="RuleBase" id="RU365022"/>
    </source>
</evidence>
<gene>
    <name evidence="11" type="primary">cas4</name>
    <name evidence="11" type="ORF">IAC79_02240</name>
</gene>
<keyword evidence="3 9" id="KW-0378">Hydrolase</keyword>
<dbReference type="InterPro" id="IPR022765">
    <property type="entry name" value="Dna2/Cas4_DUF83"/>
</dbReference>
<accession>A0A9D1NMV1</accession>
<dbReference type="InterPro" id="IPR013343">
    <property type="entry name" value="CRISPR-assoc_prot_Cas4"/>
</dbReference>
<sequence length="114" mass="12812">MTDPESIPLSALQHWRICPRQCALIHIAGVWEENRLTAEGRLMHERVHEAGDEIRNGVRTCRGLWLISKRLGLVGQADAVEFRQGAPPFPVEYKRGRPKKDSADALQLCAQALC</sequence>
<dbReference type="NCBIfam" id="TIGR00372">
    <property type="entry name" value="cas4"/>
    <property type="match status" value="1"/>
</dbReference>
<evidence type="ECO:0000256" key="7">
    <source>
        <dbReference type="ARBA" id="ARBA00023118"/>
    </source>
</evidence>
<evidence type="ECO:0000256" key="3">
    <source>
        <dbReference type="ARBA" id="ARBA00022801"/>
    </source>
</evidence>
<comment type="function">
    <text evidence="9">CRISPR (clustered regularly interspaced short palindromic repeat) is an adaptive immune system that provides protection against mobile genetic elements (viruses, transposable elements and conjugative plasmids). CRISPR clusters contain sequences complementary to antecedent mobile elements and target invading nucleic acids. CRISPR clusters are transcribed and processed into CRISPR RNA (crRNA).</text>
</comment>
<reference evidence="11" key="2">
    <citation type="journal article" date="2021" name="PeerJ">
        <title>Extensive microbial diversity within the chicken gut microbiome revealed by metagenomics and culture.</title>
        <authorList>
            <person name="Gilroy R."/>
            <person name="Ravi A."/>
            <person name="Getino M."/>
            <person name="Pursley I."/>
            <person name="Horton D.L."/>
            <person name="Alikhan N.F."/>
            <person name="Baker D."/>
            <person name="Gharbi K."/>
            <person name="Hall N."/>
            <person name="Watson M."/>
            <person name="Adriaenssens E.M."/>
            <person name="Foster-Nyarko E."/>
            <person name="Jarju S."/>
            <person name="Secka A."/>
            <person name="Antonio M."/>
            <person name="Oren A."/>
            <person name="Chaudhuri R.R."/>
            <person name="La Ragione R."/>
            <person name="Hildebrand F."/>
            <person name="Pallen M.J."/>
        </authorList>
    </citation>
    <scope>NUCLEOTIDE SEQUENCE</scope>
    <source>
        <strain evidence="11">35461</strain>
    </source>
</reference>
<evidence type="ECO:0000256" key="8">
    <source>
        <dbReference type="ARBA" id="ARBA00023211"/>
    </source>
</evidence>
<evidence type="ECO:0000256" key="1">
    <source>
        <dbReference type="ARBA" id="ARBA00022722"/>
    </source>
</evidence>
<evidence type="ECO:0000259" key="10">
    <source>
        <dbReference type="Pfam" id="PF01930"/>
    </source>
</evidence>
<feature type="non-terminal residue" evidence="11">
    <location>
        <position position="114"/>
    </location>
</feature>
<evidence type="ECO:0000256" key="4">
    <source>
        <dbReference type="ARBA" id="ARBA00022839"/>
    </source>
</evidence>
<keyword evidence="4 9" id="KW-0269">Exonuclease</keyword>
<keyword evidence="1 9" id="KW-0540">Nuclease</keyword>
<evidence type="ECO:0000256" key="5">
    <source>
        <dbReference type="ARBA" id="ARBA00023004"/>
    </source>
</evidence>
<comment type="cofactor">
    <cofactor evidence="9">
        <name>iron-sulfur cluster</name>
        <dbReference type="ChEBI" id="CHEBI:30408"/>
    </cofactor>
</comment>
<comment type="similarity">
    <text evidence="9">Belongs to the CRISPR-associated exonuclease Cas4 family.</text>
</comment>
<comment type="caution">
    <text evidence="11">The sequence shown here is derived from an EMBL/GenBank/DDBJ whole genome shotgun (WGS) entry which is preliminary data.</text>
</comment>
<keyword evidence="8 9" id="KW-0464">Manganese</keyword>
<organism evidence="11 12">
    <name type="scientific">Candidatus Spyradenecus faecavium</name>
    <dbReference type="NCBI Taxonomy" id="2840947"/>
    <lineage>
        <taxon>Bacteria</taxon>
        <taxon>Pseudomonadati</taxon>
        <taxon>Lentisphaerota</taxon>
        <taxon>Lentisphaeria</taxon>
        <taxon>Lentisphaerales</taxon>
        <taxon>Lentisphaeraceae</taxon>
        <taxon>Lentisphaeraceae incertae sedis</taxon>
        <taxon>Candidatus Spyradenecus</taxon>
    </lineage>
</organism>
<dbReference type="Pfam" id="PF01930">
    <property type="entry name" value="Cas_Cas4"/>
    <property type="match status" value="1"/>
</dbReference>
<protein>
    <recommendedName>
        <fullName evidence="9">CRISPR-associated exonuclease Cas4</fullName>
        <ecNumber evidence="9">3.1.12.1</ecNumber>
    </recommendedName>
</protein>